<reference evidence="4 5" key="1">
    <citation type="submission" date="2023-08" db="EMBL/GenBank/DDBJ databases">
        <title>Black Yeasts Isolated from many extreme environments.</title>
        <authorList>
            <person name="Coleine C."/>
            <person name="Stajich J.E."/>
            <person name="Selbmann L."/>
        </authorList>
    </citation>
    <scope>NUCLEOTIDE SEQUENCE [LARGE SCALE GENOMIC DNA]</scope>
    <source>
        <strain evidence="4 5">CCFEE 5910</strain>
    </source>
</reference>
<comment type="caution">
    <text evidence="4">The sequence shown here is derived from an EMBL/GenBank/DDBJ whole genome shotgun (WGS) entry which is preliminary data.</text>
</comment>
<sequence>MPPDKIRPFNDPRVSLKSAILNGYTYGYLHSLPPQGAPKRGTIILVHGFPDISFGWRYQIPLLTKLGLEVIAPDCLGYGRSDSPPTSNISAYTYKRIADDIEELCRQLGISTVMLGGHDWGGSIVYRVAQFKRHLVKAFFSICTPYEMPRPFYTPLKQLVAKQLPNFTYQLHFVSGELEQVIRSPAEIRAFLNCLYGARTITTDGTRGQTAWDATGRVALDLLPKMGKTKLLTDEEMDYYVNEYSRHGINGPLNWYRSREAMYLDDLDFFFDGPKTDAEKYKKKVIGVEQPCLFVSATRDQALQEWMSKSMEDRIPKLTRRTVETSHWALWEKPEDVNRHIGEWMEKVLGEEGKSKL</sequence>
<dbReference type="GO" id="GO:0016787">
    <property type="term" value="F:hydrolase activity"/>
    <property type="evidence" value="ECO:0007669"/>
    <property type="project" value="UniProtKB-KW"/>
</dbReference>
<gene>
    <name evidence="4" type="ORF">LTR05_004607</name>
</gene>
<evidence type="ECO:0000313" key="5">
    <source>
        <dbReference type="Proteomes" id="UP001309876"/>
    </source>
</evidence>
<dbReference type="InterPro" id="IPR000073">
    <property type="entry name" value="AB_hydrolase_1"/>
</dbReference>
<evidence type="ECO:0000256" key="2">
    <source>
        <dbReference type="ARBA" id="ARBA00038334"/>
    </source>
</evidence>
<dbReference type="Gene3D" id="3.40.50.1820">
    <property type="entry name" value="alpha/beta hydrolase"/>
    <property type="match status" value="1"/>
</dbReference>
<keyword evidence="5" id="KW-1185">Reference proteome</keyword>
<organism evidence="4 5">
    <name type="scientific">Lithohypha guttulata</name>
    <dbReference type="NCBI Taxonomy" id="1690604"/>
    <lineage>
        <taxon>Eukaryota</taxon>
        <taxon>Fungi</taxon>
        <taxon>Dikarya</taxon>
        <taxon>Ascomycota</taxon>
        <taxon>Pezizomycotina</taxon>
        <taxon>Eurotiomycetes</taxon>
        <taxon>Chaetothyriomycetidae</taxon>
        <taxon>Chaetothyriales</taxon>
        <taxon>Trichomeriaceae</taxon>
        <taxon>Lithohypha</taxon>
    </lineage>
</organism>
<dbReference type="SUPFAM" id="SSF53474">
    <property type="entry name" value="alpha/beta-Hydrolases"/>
    <property type="match status" value="1"/>
</dbReference>
<dbReference type="Proteomes" id="UP001309876">
    <property type="component" value="Unassembled WGS sequence"/>
</dbReference>
<dbReference type="PANTHER" id="PTHR43329">
    <property type="entry name" value="EPOXIDE HYDROLASE"/>
    <property type="match status" value="1"/>
</dbReference>
<dbReference type="InterPro" id="IPR000639">
    <property type="entry name" value="Epox_hydrolase-like"/>
</dbReference>
<dbReference type="EMBL" id="JAVRRJ010000004">
    <property type="protein sequence ID" value="KAK5085323.1"/>
    <property type="molecule type" value="Genomic_DNA"/>
</dbReference>
<evidence type="ECO:0000259" key="3">
    <source>
        <dbReference type="Pfam" id="PF00561"/>
    </source>
</evidence>
<comment type="similarity">
    <text evidence="2">Belongs to the AB hydrolase superfamily. Epoxide hydrolase family.</text>
</comment>
<name>A0AAN7SZZ2_9EURO</name>
<dbReference type="InterPro" id="IPR029058">
    <property type="entry name" value="AB_hydrolase_fold"/>
</dbReference>
<accession>A0AAN7SZZ2</accession>
<feature type="domain" description="AB hydrolase-1" evidence="3">
    <location>
        <begin position="42"/>
        <end position="334"/>
    </location>
</feature>
<dbReference type="PRINTS" id="PR00412">
    <property type="entry name" value="EPOXHYDRLASE"/>
</dbReference>
<proteinExistence type="inferred from homology"/>
<evidence type="ECO:0000256" key="1">
    <source>
        <dbReference type="ARBA" id="ARBA00022801"/>
    </source>
</evidence>
<keyword evidence="1" id="KW-0378">Hydrolase</keyword>
<dbReference type="AlphaFoldDB" id="A0AAN7SZZ2"/>
<evidence type="ECO:0000313" key="4">
    <source>
        <dbReference type="EMBL" id="KAK5085323.1"/>
    </source>
</evidence>
<protein>
    <recommendedName>
        <fullName evidence="3">AB hydrolase-1 domain-containing protein</fullName>
    </recommendedName>
</protein>
<dbReference type="Pfam" id="PF00561">
    <property type="entry name" value="Abhydrolase_1"/>
    <property type="match status" value="1"/>
</dbReference>